<dbReference type="Pfam" id="PF14223">
    <property type="entry name" value="Retrotran_gag_2"/>
    <property type="match status" value="1"/>
</dbReference>
<dbReference type="EMBL" id="BKCJ010001031">
    <property type="protein sequence ID" value="GEU38260.1"/>
    <property type="molecule type" value="Genomic_DNA"/>
</dbReference>
<accession>A0A6L2JN90</accession>
<dbReference type="AlphaFoldDB" id="A0A6L2JN90"/>
<organism evidence="1">
    <name type="scientific">Tanacetum cinerariifolium</name>
    <name type="common">Dalmatian daisy</name>
    <name type="synonym">Chrysanthemum cinerariifolium</name>
    <dbReference type="NCBI Taxonomy" id="118510"/>
    <lineage>
        <taxon>Eukaryota</taxon>
        <taxon>Viridiplantae</taxon>
        <taxon>Streptophyta</taxon>
        <taxon>Embryophyta</taxon>
        <taxon>Tracheophyta</taxon>
        <taxon>Spermatophyta</taxon>
        <taxon>Magnoliopsida</taxon>
        <taxon>eudicotyledons</taxon>
        <taxon>Gunneridae</taxon>
        <taxon>Pentapetalae</taxon>
        <taxon>asterids</taxon>
        <taxon>campanulids</taxon>
        <taxon>Asterales</taxon>
        <taxon>Asteraceae</taxon>
        <taxon>Asteroideae</taxon>
        <taxon>Anthemideae</taxon>
        <taxon>Anthemidinae</taxon>
        <taxon>Tanacetum</taxon>
    </lineage>
</organism>
<comment type="caution">
    <text evidence="1">The sequence shown here is derived from an EMBL/GenBank/DDBJ whole genome shotgun (WGS) entry which is preliminary data.</text>
</comment>
<sequence>MAENVIVAGAENRHPMLEKGMYDSWKSCIWFYIKGKENGDMLIDSIEKGHFQLKKEIIVLATENSPEIKRPQTLEDLTLKEKMRKSCDIKATNIILLGLPFDIYTLINHYQTAKEIWDRVKELMEGTELTL</sequence>
<evidence type="ECO:0000313" key="1">
    <source>
        <dbReference type="EMBL" id="GEU38260.1"/>
    </source>
</evidence>
<evidence type="ECO:0008006" key="2">
    <source>
        <dbReference type="Google" id="ProtNLM"/>
    </source>
</evidence>
<protein>
    <recommendedName>
        <fullName evidence="2">Integrase, catalytic region, zinc finger, CCHC-type, peptidase aspartic, catalytic</fullName>
    </recommendedName>
</protein>
<gene>
    <name evidence="1" type="ORF">Tci_010238</name>
</gene>
<proteinExistence type="predicted"/>
<name>A0A6L2JN90_TANCI</name>
<reference evidence="1" key="1">
    <citation type="journal article" date="2019" name="Sci. Rep.">
        <title>Draft genome of Tanacetum cinerariifolium, the natural source of mosquito coil.</title>
        <authorList>
            <person name="Yamashiro T."/>
            <person name="Shiraishi A."/>
            <person name="Satake H."/>
            <person name="Nakayama K."/>
        </authorList>
    </citation>
    <scope>NUCLEOTIDE SEQUENCE</scope>
</reference>